<protein>
    <recommendedName>
        <fullName evidence="4">RING-type domain-containing protein</fullName>
    </recommendedName>
</protein>
<dbReference type="PROSITE" id="PS50089">
    <property type="entry name" value="ZF_RING_2"/>
    <property type="match status" value="1"/>
</dbReference>
<evidence type="ECO:0000256" key="3">
    <source>
        <dbReference type="PROSITE-ProRule" id="PRU00175"/>
    </source>
</evidence>
<dbReference type="SMART" id="SM00184">
    <property type="entry name" value="RING"/>
    <property type="match status" value="1"/>
</dbReference>
<dbReference type="Proteomes" id="UP001432027">
    <property type="component" value="Unassembled WGS sequence"/>
</dbReference>
<keyword evidence="1 3" id="KW-0863">Zinc-finger</keyword>
<evidence type="ECO:0000256" key="1">
    <source>
        <dbReference type="ARBA" id="ARBA00022771"/>
    </source>
</evidence>
<feature type="non-terminal residue" evidence="5">
    <location>
        <position position="1"/>
    </location>
</feature>
<dbReference type="InterPro" id="IPR013083">
    <property type="entry name" value="Znf_RING/FYVE/PHD"/>
</dbReference>
<organism evidence="5 6">
    <name type="scientific">Pristionchus entomophagus</name>
    <dbReference type="NCBI Taxonomy" id="358040"/>
    <lineage>
        <taxon>Eukaryota</taxon>
        <taxon>Metazoa</taxon>
        <taxon>Ecdysozoa</taxon>
        <taxon>Nematoda</taxon>
        <taxon>Chromadorea</taxon>
        <taxon>Rhabditida</taxon>
        <taxon>Rhabditina</taxon>
        <taxon>Diplogasteromorpha</taxon>
        <taxon>Diplogasteroidea</taxon>
        <taxon>Neodiplogasteridae</taxon>
        <taxon>Pristionchus</taxon>
    </lineage>
</organism>
<comment type="caution">
    <text evidence="5">The sequence shown here is derived from an EMBL/GenBank/DDBJ whole genome shotgun (WGS) entry which is preliminary data.</text>
</comment>
<dbReference type="EMBL" id="BTSX01000005">
    <property type="protein sequence ID" value="GMT02169.1"/>
    <property type="molecule type" value="Genomic_DNA"/>
</dbReference>
<keyword evidence="2" id="KW-0862">Zinc</keyword>
<proteinExistence type="predicted"/>
<keyword evidence="1 3" id="KW-0479">Metal-binding</keyword>
<dbReference type="AlphaFoldDB" id="A0AAV5U7R6"/>
<name>A0AAV5U7R6_9BILA</name>
<dbReference type="GO" id="GO:0008270">
    <property type="term" value="F:zinc ion binding"/>
    <property type="evidence" value="ECO:0007669"/>
    <property type="project" value="UniProtKB-KW"/>
</dbReference>
<keyword evidence="6" id="KW-1185">Reference proteome</keyword>
<dbReference type="InterPro" id="IPR001841">
    <property type="entry name" value="Znf_RING"/>
</dbReference>
<reference evidence="5" key="1">
    <citation type="submission" date="2023-10" db="EMBL/GenBank/DDBJ databases">
        <title>Genome assembly of Pristionchus species.</title>
        <authorList>
            <person name="Yoshida K."/>
            <person name="Sommer R.J."/>
        </authorList>
    </citation>
    <scope>NUCLEOTIDE SEQUENCE</scope>
    <source>
        <strain evidence="5">RS0144</strain>
    </source>
</reference>
<evidence type="ECO:0000256" key="2">
    <source>
        <dbReference type="ARBA" id="ARBA00022833"/>
    </source>
</evidence>
<dbReference type="PANTHER" id="PTHR16450:SF1">
    <property type="entry name" value="PROTEIN CBG12045"/>
    <property type="match status" value="1"/>
</dbReference>
<evidence type="ECO:0000313" key="5">
    <source>
        <dbReference type="EMBL" id="GMT02169.1"/>
    </source>
</evidence>
<gene>
    <name evidence="5" type="ORF">PENTCL1PPCAC_24343</name>
</gene>
<dbReference type="PANTHER" id="PTHR16450">
    <property type="entry name" value="RING FINGER PROTEIN 186"/>
    <property type="match status" value="1"/>
</dbReference>
<dbReference type="Gene3D" id="3.30.40.10">
    <property type="entry name" value="Zinc/RING finger domain, C3HC4 (zinc finger)"/>
    <property type="match status" value="1"/>
</dbReference>
<dbReference type="SUPFAM" id="SSF57850">
    <property type="entry name" value="RING/U-box"/>
    <property type="match status" value="1"/>
</dbReference>
<accession>A0AAV5U7R6</accession>
<feature type="domain" description="RING-type" evidence="4">
    <location>
        <begin position="38"/>
        <end position="85"/>
    </location>
</feature>
<evidence type="ECO:0000313" key="6">
    <source>
        <dbReference type="Proteomes" id="UP001432027"/>
    </source>
</evidence>
<evidence type="ECO:0000259" key="4">
    <source>
        <dbReference type="PROSITE" id="PS50089"/>
    </source>
</evidence>
<sequence length="105" mass="11960">GEQEEENQRGVANKVRIEELKKENDEGDRIGQRFSRYCGICRETKCPLQRAVFSSCGHTTCLACAEQMKSVASEKSKTLHCPFCRTLGGFVKIYEERIEDEPLEV</sequence>